<dbReference type="Gene3D" id="3.30.390.30">
    <property type="match status" value="1"/>
</dbReference>
<dbReference type="PANTHER" id="PTHR43809">
    <property type="entry name" value="NITRITE REDUCTASE (NADH) LARGE SUBUNIT"/>
    <property type="match status" value="1"/>
</dbReference>
<dbReference type="GO" id="GO:0050661">
    <property type="term" value="F:NADP binding"/>
    <property type="evidence" value="ECO:0007669"/>
    <property type="project" value="UniProtKB-UniRule"/>
</dbReference>
<dbReference type="InterPro" id="IPR007419">
    <property type="entry name" value="BFD-like_2Fe2S-bd_dom"/>
</dbReference>
<dbReference type="PRINTS" id="PR00411">
    <property type="entry name" value="PNDRDTASEI"/>
</dbReference>
<evidence type="ECO:0000313" key="26">
    <source>
        <dbReference type="EMBL" id="GIJ49515.1"/>
    </source>
</evidence>
<evidence type="ECO:0000259" key="22">
    <source>
        <dbReference type="Pfam" id="PF03460"/>
    </source>
</evidence>
<sequence length="832" mass="88795">MTKVVVVGNGMAGARTVEEILARGDGFAITMFGEEPYGNYNRILLSNVLSGAEEEDGIFLNSLGWYAENGIDLRAGVRVTRIDTFAKVVHADDGSVTAYDKLVIATGSTPFVPPVKGMHHPRRGFHQGVFAFRTLDDTRAMVRYARDHERAVVIGGGLLGLEAARGLQTHGVEVTLVHAAGHLMNAQLDAQGGGILRRSVERLGITVRLPARTTEILGRDRVEGVRFADGNSVACDMVVVAAGIRPNVALAQASGLPVERGIVVDDQLRVQDEPDVYAVGECVQHRGATYGLVAPLWEQAKVLADHLTGRDPKAAYHGSRTATKLKVAGVDVAAMGIVAPERDDDEFVVFAEPKRGVYKSVVIRDDRIVGATLLGDVHKVGFLMQAFDRGLPLPQERVRLLFDLGGPSEEVAAAELDDSAQVCNCNGVTKGAIAATVHGGVKTLGGVMDATRAGKGCGSCKTLVSQIVEWAAGGAVEEDPSAGWYVPGVPLSKPELMAAIRERGLRSVSSVFDALAGGREDAKSKMGLVSLLRMMWGDEYVDERDARFINDRVHANIQKDGTFSVVPQMKGGCTTPQQLRRIADVAERYALPLVKVTGGQRIDLLGVRKEDLPKVWAELDMPSGYAYGKSFRTVKTCVGADFCRFGLGDSTALGIAIESRFQGLESPGKLKLAVTGCPRNCAEAYVKDLGVVAVEGGRWEIYVGGAAGAHVRKGDLLATVDSPAEVLALTGRFIQYYRESANWLERTYAWVPRVGIEHLRAVLVEDSEGLCAGLDARVQAAVDAYRDPWKEGAEPATPGQFRESLPLTVVGNGARATGPVPAVGSAVAGEST</sequence>
<dbReference type="GO" id="GO:0020037">
    <property type="term" value="F:heme binding"/>
    <property type="evidence" value="ECO:0007669"/>
    <property type="project" value="InterPro"/>
</dbReference>
<dbReference type="UniPathway" id="UPA00653"/>
<proteinExistence type="inferred from homology"/>
<keyword evidence="16 19" id="KW-0534">Nitrate assimilation</keyword>
<feature type="domain" description="NADH-rubredoxin oxidoreductase C-terminal" evidence="25">
    <location>
        <begin position="322"/>
        <end position="380"/>
    </location>
</feature>
<dbReference type="InterPro" id="IPR017121">
    <property type="entry name" value="Nitrite_Rdtase_lsu"/>
</dbReference>
<comment type="cofactor">
    <cofactor evidence="1 19">
        <name>FAD</name>
        <dbReference type="ChEBI" id="CHEBI:57692"/>
    </cofactor>
</comment>
<comment type="cofactor">
    <cofactor evidence="20">
        <name>siroheme</name>
        <dbReference type="ChEBI" id="CHEBI:60052"/>
    </cofactor>
    <text evidence="20">Binds 1 siroheme per subunit.</text>
</comment>
<dbReference type="PRINTS" id="PR00397">
    <property type="entry name" value="SIROHAEM"/>
</dbReference>
<keyword evidence="14 20" id="KW-0408">Iron</keyword>
<evidence type="ECO:0000256" key="20">
    <source>
        <dbReference type="PIRSR" id="PIRSR037149-1"/>
    </source>
</evidence>
<comment type="caution">
    <text evidence="26">The sequence shown here is derived from an EMBL/GenBank/DDBJ whole genome shotgun (WGS) entry which is preliminary data.</text>
</comment>
<dbReference type="Pfam" id="PF18267">
    <property type="entry name" value="Rubredoxin_C"/>
    <property type="match status" value="1"/>
</dbReference>
<comment type="similarity">
    <text evidence="4">Belongs to the nitrite and sulfite reductase 4Fe-4S domain family.</text>
</comment>
<keyword evidence="6 20" id="KW-0004">4Fe-4S</keyword>
<reference evidence="26" key="1">
    <citation type="submission" date="2021-01" db="EMBL/GenBank/DDBJ databases">
        <title>Whole genome shotgun sequence of Virgisporangium aliadipatigenens NBRC 105644.</title>
        <authorList>
            <person name="Komaki H."/>
            <person name="Tamura T."/>
        </authorList>
    </citation>
    <scope>NUCLEOTIDE SEQUENCE</scope>
    <source>
        <strain evidence="26">NBRC 105644</strain>
    </source>
</reference>
<evidence type="ECO:0000259" key="21">
    <source>
        <dbReference type="Pfam" id="PF01077"/>
    </source>
</evidence>
<evidence type="ECO:0000256" key="2">
    <source>
        <dbReference type="ARBA" id="ARBA00003247"/>
    </source>
</evidence>
<evidence type="ECO:0000256" key="7">
    <source>
        <dbReference type="ARBA" id="ARBA00022617"/>
    </source>
</evidence>
<dbReference type="Proteomes" id="UP000619260">
    <property type="component" value="Unassembled WGS sequence"/>
</dbReference>
<dbReference type="InterPro" id="IPR036188">
    <property type="entry name" value="FAD/NAD-bd_sf"/>
</dbReference>
<gene>
    <name evidence="26" type="primary">nasD</name>
    <name evidence="26" type="ORF">Val02_64010</name>
</gene>
<comment type="pathway">
    <text evidence="3">Nitrogen metabolism; nitrate reduction (assimilation).</text>
</comment>
<dbReference type="Pfam" id="PF03460">
    <property type="entry name" value="NIR_SIR_ferr"/>
    <property type="match status" value="1"/>
</dbReference>
<feature type="domain" description="Nitrite/sulphite reductase 4Fe-4S" evidence="21">
    <location>
        <begin position="628"/>
        <end position="766"/>
    </location>
</feature>
<dbReference type="GO" id="GO:0050660">
    <property type="term" value="F:flavin adenine dinucleotide binding"/>
    <property type="evidence" value="ECO:0007669"/>
    <property type="project" value="UniProtKB-UniRule"/>
</dbReference>
<evidence type="ECO:0000256" key="19">
    <source>
        <dbReference type="PIRNR" id="PIRNR037149"/>
    </source>
</evidence>
<evidence type="ECO:0000259" key="25">
    <source>
        <dbReference type="Pfam" id="PF18267"/>
    </source>
</evidence>
<dbReference type="PANTHER" id="PTHR43809:SF1">
    <property type="entry name" value="NITRITE REDUCTASE (NADH) LARGE SUBUNIT"/>
    <property type="match status" value="1"/>
</dbReference>
<evidence type="ECO:0000256" key="9">
    <source>
        <dbReference type="ARBA" id="ARBA00022714"/>
    </source>
</evidence>
<dbReference type="InterPro" id="IPR012744">
    <property type="entry name" value="Nitri_red_NirB"/>
</dbReference>
<evidence type="ECO:0000256" key="10">
    <source>
        <dbReference type="ARBA" id="ARBA00022723"/>
    </source>
</evidence>
<keyword evidence="11" id="KW-0883">Thioether bond</keyword>
<dbReference type="PIRSF" id="PIRSF037149">
    <property type="entry name" value="NirB"/>
    <property type="match status" value="1"/>
</dbReference>
<accession>A0A8J3YT93</accession>
<dbReference type="Gene3D" id="3.90.480.20">
    <property type="match status" value="1"/>
</dbReference>
<keyword evidence="12 19" id="KW-0274">FAD</keyword>
<feature type="binding site" evidence="20">
    <location>
        <position position="681"/>
    </location>
    <ligand>
        <name>[4Fe-4S] cluster</name>
        <dbReference type="ChEBI" id="CHEBI:49883"/>
    </ligand>
</feature>
<evidence type="ECO:0000256" key="14">
    <source>
        <dbReference type="ARBA" id="ARBA00023004"/>
    </source>
</evidence>
<comment type="cofactor">
    <cofactor evidence="20">
        <name>[4Fe-4S] cluster</name>
        <dbReference type="ChEBI" id="CHEBI:49883"/>
    </cofactor>
    <text evidence="20">Binds 1 [4Fe-4S] cluster per subunit.</text>
</comment>
<dbReference type="EC" id="1.8.7.1" evidence="5"/>
<dbReference type="InterPro" id="IPR045854">
    <property type="entry name" value="NO2/SO3_Rdtase_4Fe4S_sf"/>
</dbReference>
<dbReference type="InterPro" id="IPR052034">
    <property type="entry name" value="NasD-like"/>
</dbReference>
<keyword evidence="27" id="KW-1185">Reference proteome</keyword>
<evidence type="ECO:0000313" key="27">
    <source>
        <dbReference type="Proteomes" id="UP000619260"/>
    </source>
</evidence>
<evidence type="ECO:0000256" key="12">
    <source>
        <dbReference type="ARBA" id="ARBA00022827"/>
    </source>
</evidence>
<keyword evidence="7 20" id="KW-0349">Heme</keyword>
<dbReference type="InterPro" id="IPR005117">
    <property type="entry name" value="NiRdtase/SiRdtase_haem-b_fer"/>
</dbReference>
<dbReference type="InterPro" id="IPR016156">
    <property type="entry name" value="FAD/NAD-linked_Rdtase_dimer_sf"/>
</dbReference>
<evidence type="ECO:0000256" key="5">
    <source>
        <dbReference type="ARBA" id="ARBA00012353"/>
    </source>
</evidence>
<dbReference type="Gene3D" id="3.50.50.60">
    <property type="entry name" value="FAD/NAD(P)-binding domain"/>
    <property type="match status" value="2"/>
</dbReference>
<evidence type="ECO:0000256" key="1">
    <source>
        <dbReference type="ARBA" id="ARBA00001974"/>
    </source>
</evidence>
<comment type="cofactor">
    <cofactor evidence="17">
        <name>[2Fe-2S] cluster</name>
        <dbReference type="ChEBI" id="CHEBI:190135"/>
    </cofactor>
</comment>
<dbReference type="NCBIfam" id="TIGR02374">
    <property type="entry name" value="nitri_red_nirB"/>
    <property type="match status" value="1"/>
</dbReference>
<keyword evidence="15 20" id="KW-0411">Iron-sulfur</keyword>
<name>A0A8J3YT93_9ACTN</name>
<dbReference type="Gene3D" id="3.30.413.10">
    <property type="entry name" value="Sulfite Reductase Hemoprotein, domain 1"/>
    <property type="match status" value="1"/>
</dbReference>
<dbReference type="InterPro" id="IPR006067">
    <property type="entry name" value="NO2/SO3_Rdtase_4Fe4S_dom"/>
</dbReference>
<evidence type="ECO:0000256" key="4">
    <source>
        <dbReference type="ARBA" id="ARBA00010429"/>
    </source>
</evidence>
<dbReference type="GO" id="GO:0051537">
    <property type="term" value="F:2 iron, 2 sulfur cluster binding"/>
    <property type="evidence" value="ECO:0007669"/>
    <property type="project" value="UniProtKB-KW"/>
</dbReference>
<evidence type="ECO:0000259" key="24">
    <source>
        <dbReference type="Pfam" id="PF07992"/>
    </source>
</evidence>
<dbReference type="Pfam" id="PF07992">
    <property type="entry name" value="Pyr_redox_2"/>
    <property type="match status" value="1"/>
</dbReference>
<feature type="binding site" description="axial binding residue" evidence="20">
    <location>
        <position position="681"/>
    </location>
    <ligand>
        <name>siroheme</name>
        <dbReference type="ChEBI" id="CHEBI:60052"/>
    </ligand>
    <ligandPart>
        <name>Fe</name>
        <dbReference type="ChEBI" id="CHEBI:18248"/>
    </ligandPart>
</feature>
<comment type="function">
    <text evidence="2">Catalyzes the reduction of sulfite to sulfide, a step in the biosynthesis of sulfur-containing amino acids and cofactors.</text>
</comment>
<dbReference type="EMBL" id="BOPF01000028">
    <property type="protein sequence ID" value="GIJ49515.1"/>
    <property type="molecule type" value="Genomic_DNA"/>
</dbReference>
<organism evidence="26 27">
    <name type="scientific">Virgisporangium aliadipatigenens</name>
    <dbReference type="NCBI Taxonomy" id="741659"/>
    <lineage>
        <taxon>Bacteria</taxon>
        <taxon>Bacillati</taxon>
        <taxon>Actinomycetota</taxon>
        <taxon>Actinomycetes</taxon>
        <taxon>Micromonosporales</taxon>
        <taxon>Micromonosporaceae</taxon>
        <taxon>Virgisporangium</taxon>
    </lineage>
</organism>
<keyword evidence="13" id="KW-0560">Oxidoreductase</keyword>
<dbReference type="InterPro" id="IPR036136">
    <property type="entry name" value="Nit/Sulf_reduc_fer-like_dom_sf"/>
</dbReference>
<dbReference type="SUPFAM" id="SSF56014">
    <property type="entry name" value="Nitrite and sulphite reductase 4Fe-4S domain-like"/>
    <property type="match status" value="1"/>
</dbReference>
<keyword evidence="8 19" id="KW-0285">Flavoprotein</keyword>
<keyword evidence="10 20" id="KW-0479">Metal-binding</keyword>
<dbReference type="GO" id="GO:0051539">
    <property type="term" value="F:4 iron, 4 sulfur cluster binding"/>
    <property type="evidence" value="ECO:0007669"/>
    <property type="project" value="UniProtKB-KW"/>
</dbReference>
<evidence type="ECO:0000256" key="18">
    <source>
        <dbReference type="ARBA" id="ARBA00049518"/>
    </source>
</evidence>
<dbReference type="RefSeq" id="WP_203902984.1">
    <property type="nucleotide sequence ID" value="NZ_BOPF01000028.1"/>
</dbReference>
<feature type="domain" description="FAD/NAD(P)-binding" evidence="24">
    <location>
        <begin position="3"/>
        <end position="286"/>
    </location>
</feature>
<dbReference type="GO" id="GO:0098809">
    <property type="term" value="F:nitrite reductase activity"/>
    <property type="evidence" value="ECO:0007669"/>
    <property type="project" value="InterPro"/>
</dbReference>
<evidence type="ECO:0000256" key="6">
    <source>
        <dbReference type="ARBA" id="ARBA00022485"/>
    </source>
</evidence>
<dbReference type="Gene3D" id="1.10.10.1100">
    <property type="entry name" value="BFD-like [2Fe-2S]-binding domain"/>
    <property type="match status" value="1"/>
</dbReference>
<comment type="catalytic activity">
    <reaction evidence="18">
        <text>hydrogen sulfide + 6 oxidized [2Fe-2S]-[ferredoxin] + 3 H2O = sulfite + 6 reduced [2Fe-2S]-[ferredoxin] + 7 H(+)</text>
        <dbReference type="Rhea" id="RHEA:23132"/>
        <dbReference type="Rhea" id="RHEA-COMP:10000"/>
        <dbReference type="Rhea" id="RHEA-COMP:10001"/>
        <dbReference type="ChEBI" id="CHEBI:15377"/>
        <dbReference type="ChEBI" id="CHEBI:15378"/>
        <dbReference type="ChEBI" id="CHEBI:17359"/>
        <dbReference type="ChEBI" id="CHEBI:29919"/>
        <dbReference type="ChEBI" id="CHEBI:33737"/>
        <dbReference type="ChEBI" id="CHEBI:33738"/>
        <dbReference type="EC" id="1.8.7.1"/>
    </reaction>
</comment>
<dbReference type="SUPFAM" id="SSF51905">
    <property type="entry name" value="FAD/NAD(P)-binding domain"/>
    <property type="match status" value="2"/>
</dbReference>
<evidence type="ECO:0000256" key="16">
    <source>
        <dbReference type="ARBA" id="ARBA00023063"/>
    </source>
</evidence>
<evidence type="ECO:0000256" key="11">
    <source>
        <dbReference type="ARBA" id="ARBA00022784"/>
    </source>
</evidence>
<evidence type="ECO:0000256" key="8">
    <source>
        <dbReference type="ARBA" id="ARBA00022630"/>
    </source>
</evidence>
<dbReference type="Pfam" id="PF04324">
    <property type="entry name" value="Fer2_BFD"/>
    <property type="match status" value="1"/>
</dbReference>
<protein>
    <recommendedName>
        <fullName evidence="5">assimilatory sulfite reductase (ferredoxin)</fullName>
        <ecNumber evidence="5">1.8.7.1</ecNumber>
    </recommendedName>
</protein>
<evidence type="ECO:0000256" key="17">
    <source>
        <dbReference type="ARBA" id="ARBA00034078"/>
    </source>
</evidence>
<feature type="binding site" evidence="20">
    <location>
        <position position="637"/>
    </location>
    <ligand>
        <name>[4Fe-4S] cluster</name>
        <dbReference type="ChEBI" id="CHEBI:49883"/>
    </ligand>
</feature>
<dbReference type="GO" id="GO:0050311">
    <property type="term" value="F:sulfite reductase (ferredoxin) activity"/>
    <property type="evidence" value="ECO:0007669"/>
    <property type="project" value="UniProtKB-EC"/>
</dbReference>
<dbReference type="SUPFAM" id="SSF55124">
    <property type="entry name" value="Nitrite/Sulfite reductase N-terminal domain-like"/>
    <property type="match status" value="1"/>
</dbReference>
<dbReference type="InterPro" id="IPR041575">
    <property type="entry name" value="Rubredoxin_C"/>
</dbReference>
<dbReference type="InterPro" id="IPR041854">
    <property type="entry name" value="BFD-like_2Fe2S-bd_dom_sf"/>
</dbReference>
<feature type="domain" description="BFD-like [2Fe-2S]-binding" evidence="23">
    <location>
        <begin position="422"/>
        <end position="469"/>
    </location>
</feature>
<feature type="binding site" evidence="20">
    <location>
        <position position="643"/>
    </location>
    <ligand>
        <name>[4Fe-4S] cluster</name>
        <dbReference type="ChEBI" id="CHEBI:49883"/>
    </ligand>
</feature>
<evidence type="ECO:0000256" key="3">
    <source>
        <dbReference type="ARBA" id="ARBA00005096"/>
    </source>
</evidence>
<evidence type="ECO:0000259" key="23">
    <source>
        <dbReference type="Pfam" id="PF04324"/>
    </source>
</evidence>
<dbReference type="PRINTS" id="PR00368">
    <property type="entry name" value="FADPNR"/>
</dbReference>
<dbReference type="AlphaFoldDB" id="A0A8J3YT93"/>
<dbReference type="InterPro" id="IPR023753">
    <property type="entry name" value="FAD/NAD-binding_dom"/>
</dbReference>
<dbReference type="GO" id="GO:0042128">
    <property type="term" value="P:nitrate assimilation"/>
    <property type="evidence" value="ECO:0007669"/>
    <property type="project" value="UniProtKB-UniRule"/>
</dbReference>
<evidence type="ECO:0000256" key="13">
    <source>
        <dbReference type="ARBA" id="ARBA00023002"/>
    </source>
</evidence>
<evidence type="ECO:0000256" key="15">
    <source>
        <dbReference type="ARBA" id="ARBA00023014"/>
    </source>
</evidence>
<keyword evidence="9" id="KW-0001">2Fe-2S</keyword>
<dbReference type="GO" id="GO:0046872">
    <property type="term" value="F:metal ion binding"/>
    <property type="evidence" value="ECO:0007669"/>
    <property type="project" value="UniProtKB-KW"/>
</dbReference>
<feature type="domain" description="Nitrite/Sulfite reductase ferredoxin-like" evidence="22">
    <location>
        <begin position="557"/>
        <end position="620"/>
    </location>
</feature>
<feature type="binding site" evidence="20">
    <location>
        <position position="677"/>
    </location>
    <ligand>
        <name>[4Fe-4S] cluster</name>
        <dbReference type="ChEBI" id="CHEBI:49883"/>
    </ligand>
</feature>
<dbReference type="Pfam" id="PF01077">
    <property type="entry name" value="NIR_SIR"/>
    <property type="match status" value="1"/>
</dbReference>
<dbReference type="InterPro" id="IPR006066">
    <property type="entry name" value="NO2/SO3_Rdtase_FeS/sirohaem_BS"/>
</dbReference>
<dbReference type="PROSITE" id="PS00365">
    <property type="entry name" value="NIR_SIR"/>
    <property type="match status" value="1"/>
</dbReference>